<keyword evidence="2" id="KW-1185">Reference proteome</keyword>
<reference evidence="1 2" key="1">
    <citation type="submission" date="2022-06" db="EMBL/GenBank/DDBJ databases">
        <title>Roseomonas CN29.</title>
        <authorList>
            <person name="Cheng Y."/>
            <person name="He X."/>
        </authorList>
    </citation>
    <scope>NUCLEOTIDE SEQUENCE [LARGE SCALE GENOMIC DNA]</scope>
    <source>
        <strain evidence="1 2">CN29</strain>
    </source>
</reference>
<evidence type="ECO:0000313" key="2">
    <source>
        <dbReference type="Proteomes" id="UP001524642"/>
    </source>
</evidence>
<dbReference type="EMBL" id="JANJOU010000001">
    <property type="protein sequence ID" value="MCR0980806.1"/>
    <property type="molecule type" value="Genomic_DNA"/>
</dbReference>
<organism evidence="1 2">
    <name type="scientific">Roseomonas populi</name>
    <dbReference type="NCBI Taxonomy" id="3121582"/>
    <lineage>
        <taxon>Bacteria</taxon>
        <taxon>Pseudomonadati</taxon>
        <taxon>Pseudomonadota</taxon>
        <taxon>Alphaproteobacteria</taxon>
        <taxon>Acetobacterales</taxon>
        <taxon>Roseomonadaceae</taxon>
        <taxon>Roseomonas</taxon>
    </lineage>
</organism>
<comment type="caution">
    <text evidence="1">The sequence shown here is derived from an EMBL/GenBank/DDBJ whole genome shotgun (WGS) entry which is preliminary data.</text>
</comment>
<sequence>MSDKVGSKALESLMSQFGGRTPEAMLAELVHHMAAMTKEQKDTNALLQQLIQKLGGK</sequence>
<dbReference type="RefSeq" id="WP_257714475.1">
    <property type="nucleotide sequence ID" value="NZ_JANJOU010000001.1"/>
</dbReference>
<name>A0ABT1WZ42_9PROT</name>
<gene>
    <name evidence="1" type="ORF">NRP21_01940</name>
</gene>
<protein>
    <submittedName>
        <fullName evidence="1">Uncharacterized protein</fullName>
    </submittedName>
</protein>
<evidence type="ECO:0000313" key="1">
    <source>
        <dbReference type="EMBL" id="MCR0980806.1"/>
    </source>
</evidence>
<accession>A0ABT1WZ42</accession>
<proteinExistence type="predicted"/>
<dbReference type="Proteomes" id="UP001524642">
    <property type="component" value="Unassembled WGS sequence"/>
</dbReference>